<dbReference type="Proteomes" id="UP000233365">
    <property type="component" value="Unassembled WGS sequence"/>
</dbReference>
<dbReference type="EMBL" id="PGTS01000002">
    <property type="protein sequence ID" value="PKR51493.1"/>
    <property type="molecule type" value="Genomic_DNA"/>
</dbReference>
<comment type="caution">
    <text evidence="1">The sequence shown here is derived from an EMBL/GenBank/DDBJ whole genome shotgun (WGS) entry which is preliminary data.</text>
</comment>
<protein>
    <submittedName>
        <fullName evidence="1">Uncharacterized protein</fullName>
    </submittedName>
</protein>
<evidence type="ECO:0000313" key="1">
    <source>
        <dbReference type="EMBL" id="PKR51493.1"/>
    </source>
</evidence>
<evidence type="ECO:0000313" key="2">
    <source>
        <dbReference type="Proteomes" id="UP000233365"/>
    </source>
</evidence>
<sequence>MHIWENAMIPSRALESADTELDGLPEDVDVRVIALVDTWYDAWTQTGINSVPSRAILNAERLIRWRDEISVYEYLPVRNDFLVRIDAPSIVAATGENFQGSTPREIDLKYGTCLMAALLKTMYEKRPTFHYVNVAGNHAKHRHWLRVLLPAQTMDQFGDPIYQVLGARFPYEPMHYI</sequence>
<gene>
    <name evidence="1" type="ORF">CU041_08345</name>
</gene>
<name>A0ABX4RCE9_9PROT</name>
<reference evidence="1 2" key="1">
    <citation type="submission" date="2017-11" db="EMBL/GenBank/DDBJ databases">
        <title>Biodiversity and function of Thalassospira species in the particle-attached aromatic-hydrocarbon-degrading consortia from the surface seawater of the China South Sea.</title>
        <authorList>
            <person name="Dong C."/>
            <person name="Liu R."/>
            <person name="Shao Z."/>
        </authorList>
    </citation>
    <scope>NUCLEOTIDE SEQUENCE [LARGE SCALE GENOMIC DNA]</scope>
    <source>
        <strain evidence="1 2">139Z-12</strain>
    </source>
</reference>
<proteinExistence type="predicted"/>
<keyword evidence="2" id="KW-1185">Reference proteome</keyword>
<accession>A0ABX4RCE9</accession>
<organism evidence="1 2">
    <name type="scientific">Thalassospira povalilytica</name>
    <dbReference type="NCBI Taxonomy" id="732237"/>
    <lineage>
        <taxon>Bacteria</taxon>
        <taxon>Pseudomonadati</taxon>
        <taxon>Pseudomonadota</taxon>
        <taxon>Alphaproteobacteria</taxon>
        <taxon>Rhodospirillales</taxon>
        <taxon>Thalassospiraceae</taxon>
        <taxon>Thalassospira</taxon>
    </lineage>
</organism>